<proteinExistence type="predicted"/>
<feature type="chain" id="PRO_5042079735" evidence="2">
    <location>
        <begin position="23"/>
        <end position="119"/>
    </location>
</feature>
<keyword evidence="2" id="KW-0732">Signal</keyword>
<evidence type="ECO:0000256" key="2">
    <source>
        <dbReference type="SAM" id="SignalP"/>
    </source>
</evidence>
<feature type="compositionally biased region" description="Basic and acidic residues" evidence="1">
    <location>
        <begin position="49"/>
        <end position="62"/>
    </location>
</feature>
<keyword evidence="4" id="KW-1185">Reference proteome</keyword>
<evidence type="ECO:0000256" key="1">
    <source>
        <dbReference type="SAM" id="MobiDB-lite"/>
    </source>
</evidence>
<organism evidence="3 4">
    <name type="scientific">Mycena metata</name>
    <dbReference type="NCBI Taxonomy" id="1033252"/>
    <lineage>
        <taxon>Eukaryota</taxon>
        <taxon>Fungi</taxon>
        <taxon>Dikarya</taxon>
        <taxon>Basidiomycota</taxon>
        <taxon>Agaricomycotina</taxon>
        <taxon>Agaricomycetes</taxon>
        <taxon>Agaricomycetidae</taxon>
        <taxon>Agaricales</taxon>
        <taxon>Marasmiineae</taxon>
        <taxon>Mycenaceae</taxon>
        <taxon>Mycena</taxon>
    </lineage>
</organism>
<dbReference type="Proteomes" id="UP001215598">
    <property type="component" value="Unassembled WGS sequence"/>
</dbReference>
<dbReference type="AlphaFoldDB" id="A0AAD7MKE5"/>
<gene>
    <name evidence="3" type="ORF">B0H16DRAFT_382566</name>
</gene>
<name>A0AAD7MKE5_9AGAR</name>
<comment type="caution">
    <text evidence="3">The sequence shown here is derived from an EMBL/GenBank/DDBJ whole genome shotgun (WGS) entry which is preliminary data.</text>
</comment>
<evidence type="ECO:0000313" key="3">
    <source>
        <dbReference type="EMBL" id="KAJ7720845.1"/>
    </source>
</evidence>
<feature type="region of interest" description="Disordered" evidence="1">
    <location>
        <begin position="49"/>
        <end position="70"/>
    </location>
</feature>
<protein>
    <submittedName>
        <fullName evidence="3">Uncharacterized protein</fullName>
    </submittedName>
</protein>
<accession>A0AAD7MKE5</accession>
<sequence>MHCTRDRKLPLKILILIFSVAATSPSIDLSPTDVHDPVLEPRADLQVAHDPRMSPPWIKERSPQSQCGNTDMYDIYSTPQSLSQRGSGLSDARLGRAACDYVLIMQRLSICGHFAHRES</sequence>
<feature type="signal peptide" evidence="2">
    <location>
        <begin position="1"/>
        <end position="22"/>
    </location>
</feature>
<reference evidence="3" key="1">
    <citation type="submission" date="2023-03" db="EMBL/GenBank/DDBJ databases">
        <title>Massive genome expansion in bonnet fungi (Mycena s.s.) driven by repeated elements and novel gene families across ecological guilds.</title>
        <authorList>
            <consortium name="Lawrence Berkeley National Laboratory"/>
            <person name="Harder C.B."/>
            <person name="Miyauchi S."/>
            <person name="Viragh M."/>
            <person name="Kuo A."/>
            <person name="Thoen E."/>
            <person name="Andreopoulos B."/>
            <person name="Lu D."/>
            <person name="Skrede I."/>
            <person name="Drula E."/>
            <person name="Henrissat B."/>
            <person name="Morin E."/>
            <person name="Kohler A."/>
            <person name="Barry K."/>
            <person name="LaButti K."/>
            <person name="Morin E."/>
            <person name="Salamov A."/>
            <person name="Lipzen A."/>
            <person name="Mereny Z."/>
            <person name="Hegedus B."/>
            <person name="Baldrian P."/>
            <person name="Stursova M."/>
            <person name="Weitz H."/>
            <person name="Taylor A."/>
            <person name="Grigoriev I.V."/>
            <person name="Nagy L.G."/>
            <person name="Martin F."/>
            <person name="Kauserud H."/>
        </authorList>
    </citation>
    <scope>NUCLEOTIDE SEQUENCE</scope>
    <source>
        <strain evidence="3">CBHHK182m</strain>
    </source>
</reference>
<evidence type="ECO:0000313" key="4">
    <source>
        <dbReference type="Proteomes" id="UP001215598"/>
    </source>
</evidence>
<dbReference type="EMBL" id="JARKIB010000236">
    <property type="protein sequence ID" value="KAJ7720845.1"/>
    <property type="molecule type" value="Genomic_DNA"/>
</dbReference>